<gene>
    <name evidence="4" type="ORF">BJ983_004981</name>
</gene>
<sequence>MRIRDVLKAKPAGVLTVEPTTPVPSLLAALAARGVGAAVVVDDAGGVVGMVSERDVVRHLHHRGRAVLTDTVASIMTAPVTTCGPDDEVDSLGAIMTERRIRHLPVLEDGKLTGIVSIGDVVATRLDMLEAHRTQLEAYIAG</sequence>
<organism evidence="4 5">
    <name type="scientific">Actinomycetospora corticicola</name>
    <dbReference type="NCBI Taxonomy" id="663602"/>
    <lineage>
        <taxon>Bacteria</taxon>
        <taxon>Bacillati</taxon>
        <taxon>Actinomycetota</taxon>
        <taxon>Actinomycetes</taxon>
        <taxon>Pseudonocardiales</taxon>
        <taxon>Pseudonocardiaceae</taxon>
        <taxon>Actinomycetospora</taxon>
    </lineage>
</organism>
<comment type="caution">
    <text evidence="4">The sequence shown here is derived from an EMBL/GenBank/DDBJ whole genome shotgun (WGS) entry which is preliminary data.</text>
</comment>
<feature type="domain" description="CBS" evidence="3">
    <location>
        <begin position="76"/>
        <end position="134"/>
    </location>
</feature>
<protein>
    <submittedName>
        <fullName evidence="4">CBS domain-containing protein</fullName>
    </submittedName>
</protein>
<keyword evidence="5" id="KW-1185">Reference proteome</keyword>
<dbReference type="Gene3D" id="3.10.580.10">
    <property type="entry name" value="CBS-domain"/>
    <property type="match status" value="1"/>
</dbReference>
<dbReference type="EMBL" id="JACCBN010000001">
    <property type="protein sequence ID" value="NYD38879.1"/>
    <property type="molecule type" value="Genomic_DNA"/>
</dbReference>
<dbReference type="AlphaFoldDB" id="A0A7Y9E0H3"/>
<dbReference type="SMART" id="SM00116">
    <property type="entry name" value="CBS"/>
    <property type="match status" value="2"/>
</dbReference>
<dbReference type="SUPFAM" id="SSF54631">
    <property type="entry name" value="CBS-domain pair"/>
    <property type="match status" value="1"/>
</dbReference>
<dbReference type="InterPro" id="IPR000644">
    <property type="entry name" value="CBS_dom"/>
</dbReference>
<dbReference type="PANTHER" id="PTHR43080:SF2">
    <property type="entry name" value="CBS DOMAIN-CONTAINING PROTEIN"/>
    <property type="match status" value="1"/>
</dbReference>
<dbReference type="InterPro" id="IPR046342">
    <property type="entry name" value="CBS_dom_sf"/>
</dbReference>
<evidence type="ECO:0000313" key="4">
    <source>
        <dbReference type="EMBL" id="NYD38879.1"/>
    </source>
</evidence>
<evidence type="ECO:0000313" key="5">
    <source>
        <dbReference type="Proteomes" id="UP000535890"/>
    </source>
</evidence>
<dbReference type="RefSeq" id="WP_179796264.1">
    <property type="nucleotide sequence ID" value="NZ_BAABHP010000019.1"/>
</dbReference>
<accession>A0A7Y9E0H3</accession>
<keyword evidence="1 2" id="KW-0129">CBS domain</keyword>
<reference evidence="4 5" key="1">
    <citation type="submission" date="2020-07" db="EMBL/GenBank/DDBJ databases">
        <title>Sequencing the genomes of 1000 actinobacteria strains.</title>
        <authorList>
            <person name="Klenk H.-P."/>
        </authorList>
    </citation>
    <scope>NUCLEOTIDE SEQUENCE [LARGE SCALE GENOMIC DNA]</scope>
    <source>
        <strain evidence="4 5">DSM 45772</strain>
    </source>
</reference>
<name>A0A7Y9E0H3_9PSEU</name>
<evidence type="ECO:0000259" key="3">
    <source>
        <dbReference type="PROSITE" id="PS51371"/>
    </source>
</evidence>
<dbReference type="PANTHER" id="PTHR43080">
    <property type="entry name" value="CBS DOMAIN-CONTAINING PROTEIN CBSX3, MITOCHONDRIAL"/>
    <property type="match status" value="1"/>
</dbReference>
<dbReference type="Pfam" id="PF00571">
    <property type="entry name" value="CBS"/>
    <property type="match status" value="2"/>
</dbReference>
<feature type="domain" description="CBS" evidence="3">
    <location>
        <begin position="9"/>
        <end position="67"/>
    </location>
</feature>
<dbReference type="Proteomes" id="UP000535890">
    <property type="component" value="Unassembled WGS sequence"/>
</dbReference>
<proteinExistence type="predicted"/>
<dbReference type="PROSITE" id="PS51371">
    <property type="entry name" value="CBS"/>
    <property type="match status" value="2"/>
</dbReference>
<evidence type="ECO:0000256" key="2">
    <source>
        <dbReference type="PROSITE-ProRule" id="PRU00703"/>
    </source>
</evidence>
<dbReference type="InterPro" id="IPR051257">
    <property type="entry name" value="Diverse_CBS-Domain"/>
</dbReference>
<evidence type="ECO:0000256" key="1">
    <source>
        <dbReference type="ARBA" id="ARBA00023122"/>
    </source>
</evidence>